<evidence type="ECO:0000313" key="6">
    <source>
        <dbReference type="EMBL" id="KMO36700.1"/>
    </source>
</evidence>
<feature type="transmembrane region" description="Helical" evidence="5">
    <location>
        <begin position="41"/>
        <end position="63"/>
    </location>
</feature>
<feature type="transmembrane region" description="Helical" evidence="5">
    <location>
        <begin position="6"/>
        <end position="29"/>
    </location>
</feature>
<evidence type="ECO:0000256" key="2">
    <source>
        <dbReference type="ARBA" id="ARBA00022692"/>
    </source>
</evidence>
<protein>
    <submittedName>
        <fullName evidence="6">Membrane protein</fullName>
    </submittedName>
</protein>
<accession>A0A0J6SNA7</accession>
<dbReference type="Pfam" id="PF07869">
    <property type="entry name" value="DUF1656"/>
    <property type="match status" value="1"/>
</dbReference>
<keyword evidence="4 5" id="KW-0472">Membrane</keyword>
<evidence type="ECO:0000256" key="5">
    <source>
        <dbReference type="SAM" id="Phobius"/>
    </source>
</evidence>
<dbReference type="RefSeq" id="WP_048452702.1">
    <property type="nucleotide sequence ID" value="NZ_JBNNPJ010000093.1"/>
</dbReference>
<reference evidence="6 7" key="1">
    <citation type="submission" date="2015-03" db="EMBL/GenBank/DDBJ databases">
        <title>Genome sequencing of Methylobacterium tarhaniae DSM 25844.</title>
        <authorList>
            <person name="Chaudhry V."/>
            <person name="Patil P.B."/>
        </authorList>
    </citation>
    <scope>NUCLEOTIDE SEQUENCE [LARGE SCALE GENOMIC DNA]</scope>
    <source>
        <strain evidence="6 7">DSM 25844</strain>
    </source>
</reference>
<gene>
    <name evidence="6" type="ORF">VQ03_20290</name>
</gene>
<evidence type="ECO:0000256" key="3">
    <source>
        <dbReference type="ARBA" id="ARBA00022989"/>
    </source>
</evidence>
<keyword evidence="7" id="KW-1185">Reference proteome</keyword>
<sequence length="64" mass="7038">MFHELTIGGVLVSPFVVYAALALAILLCLRPLLRLMRFERVFANPPLAEAGIYVCILALLIVLV</sequence>
<keyword evidence="2 5" id="KW-0812">Transmembrane</keyword>
<dbReference type="EMBL" id="LABZ01000145">
    <property type="protein sequence ID" value="KMO36700.1"/>
    <property type="molecule type" value="Genomic_DNA"/>
</dbReference>
<dbReference type="Proteomes" id="UP000036449">
    <property type="component" value="Unassembled WGS sequence"/>
</dbReference>
<organism evidence="6 7">
    <name type="scientific">Methylobacterium tarhaniae</name>
    <dbReference type="NCBI Taxonomy" id="1187852"/>
    <lineage>
        <taxon>Bacteria</taxon>
        <taxon>Pseudomonadati</taxon>
        <taxon>Pseudomonadota</taxon>
        <taxon>Alphaproteobacteria</taxon>
        <taxon>Hyphomicrobiales</taxon>
        <taxon>Methylobacteriaceae</taxon>
        <taxon>Methylobacterium</taxon>
    </lineage>
</organism>
<keyword evidence="1" id="KW-1003">Cell membrane</keyword>
<dbReference type="PATRIC" id="fig|1187852.3.peg.1500"/>
<evidence type="ECO:0000313" key="7">
    <source>
        <dbReference type="Proteomes" id="UP000036449"/>
    </source>
</evidence>
<evidence type="ECO:0000256" key="1">
    <source>
        <dbReference type="ARBA" id="ARBA00022475"/>
    </source>
</evidence>
<comment type="caution">
    <text evidence="6">The sequence shown here is derived from an EMBL/GenBank/DDBJ whole genome shotgun (WGS) entry which is preliminary data.</text>
</comment>
<dbReference type="InterPro" id="IPR012451">
    <property type="entry name" value="DUF1656"/>
</dbReference>
<evidence type="ECO:0000256" key="4">
    <source>
        <dbReference type="ARBA" id="ARBA00023136"/>
    </source>
</evidence>
<proteinExistence type="predicted"/>
<name>A0A0J6SNA7_9HYPH</name>
<keyword evidence="3 5" id="KW-1133">Transmembrane helix</keyword>
<dbReference type="AlphaFoldDB" id="A0A0J6SNA7"/>